<feature type="domain" description="Fe/B12 periplasmic-binding" evidence="3">
    <location>
        <begin position="72"/>
        <end position="348"/>
    </location>
</feature>
<dbReference type="InterPro" id="IPR002491">
    <property type="entry name" value="ABC_transptr_periplasmic_BD"/>
</dbReference>
<accession>A0A6M8IXF6</accession>
<organism evidence="4 5">
    <name type="scientific">Berryella wangjianweii</name>
    <dbReference type="NCBI Taxonomy" id="2734634"/>
    <lineage>
        <taxon>Bacteria</taxon>
        <taxon>Bacillati</taxon>
        <taxon>Actinomycetota</taxon>
        <taxon>Coriobacteriia</taxon>
        <taxon>Eggerthellales</taxon>
        <taxon>Eggerthellaceae</taxon>
        <taxon>Berryella</taxon>
    </lineage>
</organism>
<evidence type="ECO:0000256" key="1">
    <source>
        <dbReference type="ARBA" id="ARBA00008814"/>
    </source>
</evidence>
<evidence type="ECO:0000313" key="5">
    <source>
        <dbReference type="Proteomes" id="UP000503297"/>
    </source>
</evidence>
<evidence type="ECO:0000259" key="3">
    <source>
        <dbReference type="PROSITE" id="PS50983"/>
    </source>
</evidence>
<feature type="chain" id="PRO_5027086137" evidence="2">
    <location>
        <begin position="34"/>
        <end position="383"/>
    </location>
</feature>
<gene>
    <name evidence="4" type="ORF">HLV38_04570</name>
</gene>
<dbReference type="Gene3D" id="1.20.58.2180">
    <property type="match status" value="1"/>
</dbReference>
<dbReference type="AlphaFoldDB" id="A0A6M8IXF6"/>
<name>A0A6M8IXF6_9ACTN</name>
<dbReference type="Pfam" id="PF01497">
    <property type="entry name" value="Peripla_BP_2"/>
    <property type="match status" value="1"/>
</dbReference>
<dbReference type="InterPro" id="IPR050902">
    <property type="entry name" value="ABC_Transporter_SBP"/>
</dbReference>
<dbReference type="PANTHER" id="PTHR30535">
    <property type="entry name" value="VITAMIN B12-BINDING PROTEIN"/>
    <property type="match status" value="1"/>
</dbReference>
<dbReference type="SUPFAM" id="SSF53807">
    <property type="entry name" value="Helical backbone' metal receptor"/>
    <property type="match status" value="1"/>
</dbReference>
<protein>
    <submittedName>
        <fullName evidence="4">ABC transporter substrate-binding protein</fullName>
    </submittedName>
</protein>
<dbReference type="RefSeq" id="WP_173164619.1">
    <property type="nucleotide sequence ID" value="NZ_CP053716.1"/>
</dbReference>
<dbReference type="Proteomes" id="UP000503297">
    <property type="component" value="Chromosome"/>
</dbReference>
<dbReference type="GO" id="GO:0071281">
    <property type="term" value="P:cellular response to iron ion"/>
    <property type="evidence" value="ECO:0007669"/>
    <property type="project" value="TreeGrafter"/>
</dbReference>
<reference evidence="5" key="1">
    <citation type="submission" date="2020-05" db="EMBL/GenBank/DDBJ databases">
        <title>Novel species in genus Nocardioides.</title>
        <authorList>
            <person name="Zhang G."/>
        </authorList>
    </citation>
    <scope>NUCLEOTIDE SEQUENCE [LARGE SCALE GENOMIC DNA]</scope>
    <source>
        <strain evidence="5">zg-1050</strain>
    </source>
</reference>
<dbReference type="PROSITE" id="PS50983">
    <property type="entry name" value="FE_B12_PBP"/>
    <property type="match status" value="1"/>
</dbReference>
<evidence type="ECO:0000256" key="2">
    <source>
        <dbReference type="SAM" id="SignalP"/>
    </source>
</evidence>
<dbReference type="KEGG" id="bwa:HLV38_04570"/>
<dbReference type="PANTHER" id="PTHR30535:SF34">
    <property type="entry name" value="MOLYBDATE-BINDING PROTEIN MOLA"/>
    <property type="match status" value="1"/>
</dbReference>
<comment type="similarity">
    <text evidence="1">Belongs to the bacterial solute-binding protein 8 family.</text>
</comment>
<dbReference type="Gene3D" id="3.40.50.1980">
    <property type="entry name" value="Nitrogenase molybdenum iron protein domain"/>
    <property type="match status" value="2"/>
</dbReference>
<keyword evidence="2" id="KW-0732">Signal</keyword>
<sequence>MTTTVTEGTRRAMRALLALALCCACALALTSCAGGGASAPAGKGGDASAGASATVPFTDSCGRQVQLPREVRTVAVSGPLAQQVLMTLAPEKLVGFARDLSQGEAAYFSSVDPNLPVLGQLYGGKGDFNKEAVAAAAPDLVIDVGEAKKSIVDDMDQLQEQLGVPCVHVEAKLATYGDAYRMLGKILGVEERAEKLASYCDQAFGQVSQAMEGVSESDRPRALYLVGDAGLNAIPKGSFHAQTVDMVLNNAAVLEKGSGGKGKGSGGGMGSEVSFEQIASWNPQMIVFGPRSVYDAAASDEAWQTLDAVKAGRYVQVPSTPYNWLGSPPSVNQLLGVQWLARMCYPEKFEGSMQDMVTEYYRTFYGHELTQDEYDKLMKGALL</sequence>
<keyword evidence="5" id="KW-1185">Reference proteome</keyword>
<dbReference type="EMBL" id="CP053716">
    <property type="protein sequence ID" value="QKF07475.1"/>
    <property type="molecule type" value="Genomic_DNA"/>
</dbReference>
<feature type="signal peptide" evidence="2">
    <location>
        <begin position="1"/>
        <end position="33"/>
    </location>
</feature>
<evidence type="ECO:0000313" key="4">
    <source>
        <dbReference type="EMBL" id="QKF07475.1"/>
    </source>
</evidence>
<proteinExistence type="inferred from homology"/>